<dbReference type="AlphaFoldDB" id="A0A9Q8SX98"/>
<dbReference type="GeneID" id="73343786"/>
<dbReference type="KEGG" id="clup:CLUP02_09798"/>
<name>A0A9Q8SX98_9PEZI</name>
<keyword evidence="3" id="KW-1185">Reference proteome</keyword>
<sequence>MASDLGEMISNSSRDWLELSTSSHLFVPPAQPTRPNCAAPHLQPRHSKPAGHWELEAGHLSTLFSPSRRHLSGGGHGTFRKATPKPNLDTLTLARRTSTPDSRPRPRSQHTSRIPLSMLSRVVSEYSREAKPAAAAAAAVSKAAKAPPKAGRKWPLYSNNTQLANTISLSPRELYKRIGKCLAFGCDPDQTQRAASLLRTINDEWRNLHAVSQGFYDPKNSAYTVRLRDGEPSHRPWLGISQASTLTQVAEQSIARFLDRVLETADPQDRLEWERLRDSHTCNETLTTMHCQNKSPPQTRASPTLSLEPQVISAYTRLLSNDYEEKSTFRFKVVIYSHKHFTKIADLNMHLKIYTHDRKGLPWLSRELKRTYLENGHQPGTGYMEKTRRQGGLWQRRALTKYEYEMCTNPSHGTEYYRHRTKDASKIRGRAGNPRRKERESLVRVEAKAVLFLMAEESLRPFDPTGDARDTQVDSERYSAQLLDAVILKTPDHVPNFILVPVIGTAEKDSSLSRTMRHGVFSAAQALEKSIRGSVEIRSVKKFLKIIFPDVYGAPAGLASSVRRWKIQIRSERGGAESPPGDPHRTEPPLRYYVVSPHASVHGYSRCVYPYPDDQMAERCHSLQTAFRVSTTVRKDMGEREVDPAKQPQKYNGLQGTNQLATGSWAAKSFSLVEMEGEEPRFCKLLRVEVIWGLGLHERRAVACAAGRLAS</sequence>
<proteinExistence type="predicted"/>
<feature type="region of interest" description="Disordered" evidence="1">
    <location>
        <begin position="25"/>
        <end position="49"/>
    </location>
</feature>
<accession>A0A9Q8SX98</accession>
<protein>
    <submittedName>
        <fullName evidence="2">Uncharacterized protein</fullName>
    </submittedName>
</protein>
<dbReference type="EMBL" id="CP019477">
    <property type="protein sequence ID" value="UQC84302.1"/>
    <property type="molecule type" value="Genomic_DNA"/>
</dbReference>
<gene>
    <name evidence="2" type="ORF">CLUP02_09798</name>
</gene>
<reference evidence="2" key="1">
    <citation type="journal article" date="2021" name="Mol. Plant Microbe Interact.">
        <title>Complete Genome Sequence of the Plant-Pathogenic Fungus Colletotrichum lupini.</title>
        <authorList>
            <person name="Baroncelli R."/>
            <person name="Pensec F."/>
            <person name="Da Lio D."/>
            <person name="Boufleur T."/>
            <person name="Vicente I."/>
            <person name="Sarrocco S."/>
            <person name="Picot A."/>
            <person name="Baraldi E."/>
            <person name="Sukno S."/>
            <person name="Thon M."/>
            <person name="Le Floch G."/>
        </authorList>
    </citation>
    <scope>NUCLEOTIDE SEQUENCE</scope>
    <source>
        <strain evidence="2">IMI 504893</strain>
    </source>
</reference>
<dbReference type="Proteomes" id="UP000830671">
    <property type="component" value="Chromosome 5"/>
</dbReference>
<evidence type="ECO:0000313" key="3">
    <source>
        <dbReference type="Proteomes" id="UP000830671"/>
    </source>
</evidence>
<evidence type="ECO:0000256" key="1">
    <source>
        <dbReference type="SAM" id="MobiDB-lite"/>
    </source>
</evidence>
<organism evidence="2 3">
    <name type="scientific">Colletotrichum lupini</name>
    <dbReference type="NCBI Taxonomy" id="145971"/>
    <lineage>
        <taxon>Eukaryota</taxon>
        <taxon>Fungi</taxon>
        <taxon>Dikarya</taxon>
        <taxon>Ascomycota</taxon>
        <taxon>Pezizomycotina</taxon>
        <taxon>Sordariomycetes</taxon>
        <taxon>Hypocreomycetidae</taxon>
        <taxon>Glomerellales</taxon>
        <taxon>Glomerellaceae</taxon>
        <taxon>Colletotrichum</taxon>
        <taxon>Colletotrichum acutatum species complex</taxon>
    </lineage>
</organism>
<evidence type="ECO:0000313" key="2">
    <source>
        <dbReference type="EMBL" id="UQC84302.1"/>
    </source>
</evidence>
<feature type="region of interest" description="Disordered" evidence="1">
    <location>
        <begin position="70"/>
        <end position="114"/>
    </location>
</feature>
<dbReference type="RefSeq" id="XP_049145920.1">
    <property type="nucleotide sequence ID" value="XM_049288776.1"/>
</dbReference>